<comment type="caution">
    <text evidence="1">The sequence shown here is derived from an EMBL/GenBank/DDBJ whole genome shotgun (WGS) entry which is preliminary data.</text>
</comment>
<evidence type="ECO:0000313" key="2">
    <source>
        <dbReference type="Proteomes" id="UP001218218"/>
    </source>
</evidence>
<name>A0AAD7EMK8_9AGAR</name>
<gene>
    <name evidence="1" type="ORF">DFH08DRAFT_650482</name>
</gene>
<feature type="non-terminal residue" evidence="1">
    <location>
        <position position="156"/>
    </location>
</feature>
<sequence>WLCQANQIFTHLGISTNFEDYGTNSPSSWSCPLFKFICPAVRNEMEFLLHISLIKEAPPTGFLFLCPPTDFQTGPSSFTWPERPAYWSFDPTGANPLSSKDAANCGLPYLQLSTDVCSRSWDASVYAGLRQFHQAKGFDPESLDITRYLGQLLLEL</sequence>
<reference evidence="1" key="1">
    <citation type="submission" date="2023-03" db="EMBL/GenBank/DDBJ databases">
        <title>Massive genome expansion in bonnet fungi (Mycena s.s.) driven by repeated elements and novel gene families across ecological guilds.</title>
        <authorList>
            <consortium name="Lawrence Berkeley National Laboratory"/>
            <person name="Harder C.B."/>
            <person name="Miyauchi S."/>
            <person name="Viragh M."/>
            <person name="Kuo A."/>
            <person name="Thoen E."/>
            <person name="Andreopoulos B."/>
            <person name="Lu D."/>
            <person name="Skrede I."/>
            <person name="Drula E."/>
            <person name="Henrissat B."/>
            <person name="Morin E."/>
            <person name="Kohler A."/>
            <person name="Barry K."/>
            <person name="LaButti K."/>
            <person name="Morin E."/>
            <person name="Salamov A."/>
            <person name="Lipzen A."/>
            <person name="Mereny Z."/>
            <person name="Hegedus B."/>
            <person name="Baldrian P."/>
            <person name="Stursova M."/>
            <person name="Weitz H."/>
            <person name="Taylor A."/>
            <person name="Grigoriev I.V."/>
            <person name="Nagy L.G."/>
            <person name="Martin F."/>
            <person name="Kauserud H."/>
        </authorList>
    </citation>
    <scope>NUCLEOTIDE SEQUENCE</scope>
    <source>
        <strain evidence="1">CBHHK002</strain>
    </source>
</reference>
<proteinExistence type="predicted"/>
<dbReference type="Proteomes" id="UP001218218">
    <property type="component" value="Unassembled WGS sequence"/>
</dbReference>
<feature type="non-terminal residue" evidence="1">
    <location>
        <position position="1"/>
    </location>
</feature>
<keyword evidence="2" id="KW-1185">Reference proteome</keyword>
<accession>A0AAD7EMK8</accession>
<dbReference type="AlphaFoldDB" id="A0AAD7EMK8"/>
<dbReference type="EMBL" id="JARIHO010000026">
    <property type="protein sequence ID" value="KAJ7340553.1"/>
    <property type="molecule type" value="Genomic_DNA"/>
</dbReference>
<evidence type="ECO:0000313" key="1">
    <source>
        <dbReference type="EMBL" id="KAJ7340553.1"/>
    </source>
</evidence>
<organism evidence="1 2">
    <name type="scientific">Mycena albidolilacea</name>
    <dbReference type="NCBI Taxonomy" id="1033008"/>
    <lineage>
        <taxon>Eukaryota</taxon>
        <taxon>Fungi</taxon>
        <taxon>Dikarya</taxon>
        <taxon>Basidiomycota</taxon>
        <taxon>Agaricomycotina</taxon>
        <taxon>Agaricomycetes</taxon>
        <taxon>Agaricomycetidae</taxon>
        <taxon>Agaricales</taxon>
        <taxon>Marasmiineae</taxon>
        <taxon>Mycenaceae</taxon>
        <taxon>Mycena</taxon>
    </lineage>
</organism>
<protein>
    <submittedName>
        <fullName evidence="1">Uncharacterized protein</fullName>
    </submittedName>
</protein>